<dbReference type="RefSeq" id="WP_349543264.1">
    <property type="nucleotide sequence ID" value="NZ_JAOALG010000001.1"/>
</dbReference>
<comment type="caution">
    <text evidence="7">The sequence shown here is derived from an EMBL/GenBank/DDBJ whole genome shotgun (WGS) entry which is preliminary data.</text>
</comment>
<dbReference type="InterPro" id="IPR020846">
    <property type="entry name" value="MFS_dom"/>
</dbReference>
<sequence length="409" mass="42304">MLRSQQLVEQVDSSPSVSASNLVPIIVACILVMIDGYDMFIVSFLAPLISGELHLTPMGLGRVFTAGLAGSMAGGVVLGPVADRLGRTRTLVASLVVAGIATILCSRASSFGGFGLLRFVSGFALGGVLTAVVPLVAEHFSATRRSAAVTLMFVGYPLGAVVGGAVTALLYAQGWRPLFLGTGVLLLAAAPLSLTMRETVNQQGVVAESGVRWQVAFLGAFAEGRLIASAFLATGIFCMLLVTYLLTSWIPMIAVRSGMTPGVAALCGVFLNLGGVTGALLSTLAVRKLGVFKLVAFMIATGALCIALIGQFFSSAATLWAMLFLAGALAIGGQQNTPAMCVQLYPRRVRATGAGWMFAAGRIGSMLGPILGAHLLSIDTHPQTMFVIVAVPTLVAALAYATVDVVRPR</sequence>
<comment type="subcellular location">
    <subcellularLocation>
        <location evidence="1">Membrane</location>
        <topology evidence="1">Multi-pass membrane protein</topology>
    </subcellularLocation>
</comment>
<dbReference type="PANTHER" id="PTHR23508">
    <property type="entry name" value="CARBOXYLIC ACID TRANSPORTER PROTEIN HOMOLOG"/>
    <property type="match status" value="1"/>
</dbReference>
<feature type="transmembrane region" description="Helical" evidence="5">
    <location>
        <begin position="58"/>
        <end position="79"/>
    </location>
</feature>
<keyword evidence="8" id="KW-1185">Reference proteome</keyword>
<keyword evidence="2 5" id="KW-0812">Transmembrane</keyword>
<feature type="transmembrane region" description="Helical" evidence="5">
    <location>
        <begin position="291"/>
        <end position="310"/>
    </location>
</feature>
<evidence type="ECO:0000259" key="6">
    <source>
        <dbReference type="PROSITE" id="PS50850"/>
    </source>
</evidence>
<feature type="transmembrane region" description="Helical" evidence="5">
    <location>
        <begin position="21"/>
        <end position="46"/>
    </location>
</feature>
<dbReference type="Gene3D" id="1.20.1250.20">
    <property type="entry name" value="MFS general substrate transporter like domains"/>
    <property type="match status" value="2"/>
</dbReference>
<name>A0ABV1LRC4_9BURK</name>
<gene>
    <name evidence="7" type="ORF">N0A02_18025</name>
</gene>
<accession>A0ABV1LRC4</accession>
<dbReference type="InterPro" id="IPR036259">
    <property type="entry name" value="MFS_trans_sf"/>
</dbReference>
<evidence type="ECO:0000256" key="2">
    <source>
        <dbReference type="ARBA" id="ARBA00022692"/>
    </source>
</evidence>
<dbReference type="InterPro" id="IPR011701">
    <property type="entry name" value="MFS"/>
</dbReference>
<dbReference type="InterPro" id="IPR005829">
    <property type="entry name" value="Sugar_transporter_CS"/>
</dbReference>
<feature type="transmembrane region" description="Helical" evidence="5">
    <location>
        <begin position="226"/>
        <end position="250"/>
    </location>
</feature>
<reference evidence="7 8" key="1">
    <citation type="journal article" date="2024" name="Chem. Sci.">
        <title>Discovery of a lagriamide polyketide by integrated genome mining, isotopic labeling, and untargeted metabolomics.</title>
        <authorList>
            <person name="Fergusson C.H."/>
            <person name="Saulog J."/>
            <person name="Paulo B.S."/>
            <person name="Wilson D.M."/>
            <person name="Liu D.Y."/>
            <person name="Morehouse N.J."/>
            <person name="Waterworth S."/>
            <person name="Barkei J."/>
            <person name="Gray C.A."/>
            <person name="Kwan J.C."/>
            <person name="Eustaquio A.S."/>
            <person name="Linington R.G."/>
        </authorList>
    </citation>
    <scope>NUCLEOTIDE SEQUENCE [LARGE SCALE GENOMIC DNA]</scope>
    <source>
        <strain evidence="7 8">RL17-338-BIF-B</strain>
    </source>
</reference>
<dbReference type="Proteomes" id="UP001469089">
    <property type="component" value="Unassembled WGS sequence"/>
</dbReference>
<evidence type="ECO:0000256" key="4">
    <source>
        <dbReference type="ARBA" id="ARBA00023136"/>
    </source>
</evidence>
<dbReference type="PANTHER" id="PTHR23508:SF10">
    <property type="entry name" value="CARBOXYLIC ACID TRANSPORTER PROTEIN HOMOLOG"/>
    <property type="match status" value="1"/>
</dbReference>
<feature type="transmembrane region" description="Helical" evidence="5">
    <location>
        <begin position="149"/>
        <end position="172"/>
    </location>
</feature>
<proteinExistence type="predicted"/>
<dbReference type="PROSITE" id="PS00217">
    <property type="entry name" value="SUGAR_TRANSPORT_2"/>
    <property type="match status" value="1"/>
</dbReference>
<organism evidence="7 8">
    <name type="scientific">Paraburkholderia acidicola</name>
    <dbReference type="NCBI Taxonomy" id="1912599"/>
    <lineage>
        <taxon>Bacteria</taxon>
        <taxon>Pseudomonadati</taxon>
        <taxon>Pseudomonadota</taxon>
        <taxon>Betaproteobacteria</taxon>
        <taxon>Burkholderiales</taxon>
        <taxon>Burkholderiaceae</taxon>
        <taxon>Paraburkholderia</taxon>
    </lineage>
</organism>
<evidence type="ECO:0000256" key="3">
    <source>
        <dbReference type="ARBA" id="ARBA00022989"/>
    </source>
</evidence>
<protein>
    <submittedName>
        <fullName evidence="7">MFS transporter</fullName>
    </submittedName>
</protein>
<dbReference type="Pfam" id="PF07690">
    <property type="entry name" value="MFS_1"/>
    <property type="match status" value="1"/>
</dbReference>
<evidence type="ECO:0000256" key="5">
    <source>
        <dbReference type="SAM" id="Phobius"/>
    </source>
</evidence>
<evidence type="ECO:0000313" key="7">
    <source>
        <dbReference type="EMBL" id="MEQ5841331.1"/>
    </source>
</evidence>
<feature type="transmembrane region" description="Helical" evidence="5">
    <location>
        <begin position="262"/>
        <end position="284"/>
    </location>
</feature>
<dbReference type="PROSITE" id="PS50850">
    <property type="entry name" value="MFS"/>
    <property type="match status" value="1"/>
</dbReference>
<dbReference type="EMBL" id="JAOALG010000001">
    <property type="protein sequence ID" value="MEQ5841331.1"/>
    <property type="molecule type" value="Genomic_DNA"/>
</dbReference>
<feature type="domain" description="Major facilitator superfamily (MFS) profile" evidence="6">
    <location>
        <begin position="24"/>
        <end position="408"/>
    </location>
</feature>
<keyword evidence="3 5" id="KW-1133">Transmembrane helix</keyword>
<feature type="transmembrane region" description="Helical" evidence="5">
    <location>
        <begin position="116"/>
        <end position="137"/>
    </location>
</feature>
<feature type="transmembrane region" description="Helical" evidence="5">
    <location>
        <begin position="316"/>
        <end position="333"/>
    </location>
</feature>
<feature type="transmembrane region" description="Helical" evidence="5">
    <location>
        <begin position="91"/>
        <end position="110"/>
    </location>
</feature>
<dbReference type="PROSITE" id="PS51257">
    <property type="entry name" value="PROKAR_LIPOPROTEIN"/>
    <property type="match status" value="1"/>
</dbReference>
<feature type="transmembrane region" description="Helical" evidence="5">
    <location>
        <begin position="384"/>
        <end position="403"/>
    </location>
</feature>
<evidence type="ECO:0000313" key="8">
    <source>
        <dbReference type="Proteomes" id="UP001469089"/>
    </source>
</evidence>
<keyword evidence="4 5" id="KW-0472">Membrane</keyword>
<feature type="transmembrane region" description="Helical" evidence="5">
    <location>
        <begin position="354"/>
        <end position="378"/>
    </location>
</feature>
<dbReference type="SUPFAM" id="SSF103473">
    <property type="entry name" value="MFS general substrate transporter"/>
    <property type="match status" value="1"/>
</dbReference>
<feature type="transmembrane region" description="Helical" evidence="5">
    <location>
        <begin position="178"/>
        <end position="196"/>
    </location>
</feature>
<evidence type="ECO:0000256" key="1">
    <source>
        <dbReference type="ARBA" id="ARBA00004141"/>
    </source>
</evidence>